<keyword evidence="1" id="KW-0472">Membrane</keyword>
<evidence type="ECO:0000313" key="3">
    <source>
        <dbReference type="Proteomes" id="UP001374584"/>
    </source>
</evidence>
<evidence type="ECO:0000256" key="1">
    <source>
        <dbReference type="SAM" id="Phobius"/>
    </source>
</evidence>
<reference evidence="2 3" key="1">
    <citation type="submission" date="2024-01" db="EMBL/GenBank/DDBJ databases">
        <title>The genomes of 5 underutilized Papilionoideae crops provide insights into root nodulation and disease resistanc.</title>
        <authorList>
            <person name="Jiang F."/>
        </authorList>
    </citation>
    <scope>NUCLEOTIDE SEQUENCE [LARGE SCALE GENOMIC DNA]</scope>
    <source>
        <strain evidence="2">JINMINGXINNONG_FW02</strain>
        <tissue evidence="2">Leaves</tissue>
    </source>
</reference>
<organism evidence="2 3">
    <name type="scientific">Phaseolus coccineus</name>
    <name type="common">Scarlet runner bean</name>
    <name type="synonym">Phaseolus multiflorus</name>
    <dbReference type="NCBI Taxonomy" id="3886"/>
    <lineage>
        <taxon>Eukaryota</taxon>
        <taxon>Viridiplantae</taxon>
        <taxon>Streptophyta</taxon>
        <taxon>Embryophyta</taxon>
        <taxon>Tracheophyta</taxon>
        <taxon>Spermatophyta</taxon>
        <taxon>Magnoliopsida</taxon>
        <taxon>eudicotyledons</taxon>
        <taxon>Gunneridae</taxon>
        <taxon>Pentapetalae</taxon>
        <taxon>rosids</taxon>
        <taxon>fabids</taxon>
        <taxon>Fabales</taxon>
        <taxon>Fabaceae</taxon>
        <taxon>Papilionoideae</taxon>
        <taxon>50 kb inversion clade</taxon>
        <taxon>NPAAA clade</taxon>
        <taxon>indigoferoid/millettioid clade</taxon>
        <taxon>Phaseoleae</taxon>
        <taxon>Phaseolus</taxon>
    </lineage>
</organism>
<gene>
    <name evidence="2" type="ORF">VNO80_28527</name>
</gene>
<sequence length="134" mass="15224">MSMCLYIILLCTINLSLDFMVFFFLSNMAIPTQLKVLTRGHLRWRHHRSTMLLHRPEENRVSLRDALRLCVAVASWTSVAVTQLLFSLANAYAVTLIYKEKEASRGTRGQISSPLRIGPSTLAFLAQIRVTRTS</sequence>
<keyword evidence="1" id="KW-0812">Transmembrane</keyword>
<feature type="transmembrane region" description="Helical" evidence="1">
    <location>
        <begin position="6"/>
        <end position="25"/>
    </location>
</feature>
<accession>A0AAN9QE30</accession>
<proteinExistence type="predicted"/>
<dbReference type="EMBL" id="JAYMYR010000011">
    <property type="protein sequence ID" value="KAK7331787.1"/>
    <property type="molecule type" value="Genomic_DNA"/>
</dbReference>
<comment type="caution">
    <text evidence="2">The sequence shown here is derived from an EMBL/GenBank/DDBJ whole genome shotgun (WGS) entry which is preliminary data.</text>
</comment>
<dbReference type="Proteomes" id="UP001374584">
    <property type="component" value="Unassembled WGS sequence"/>
</dbReference>
<evidence type="ECO:0000313" key="2">
    <source>
        <dbReference type="EMBL" id="KAK7331787.1"/>
    </source>
</evidence>
<name>A0AAN9QE30_PHACN</name>
<protein>
    <submittedName>
        <fullName evidence="2">Uncharacterized protein</fullName>
    </submittedName>
</protein>
<keyword evidence="3" id="KW-1185">Reference proteome</keyword>
<dbReference type="AlphaFoldDB" id="A0AAN9QE30"/>
<keyword evidence="1" id="KW-1133">Transmembrane helix</keyword>